<organism evidence="1 2">
    <name type="scientific">Rhizobium altiplani</name>
    <dbReference type="NCBI Taxonomy" id="1864509"/>
    <lineage>
        <taxon>Bacteria</taxon>
        <taxon>Pseudomonadati</taxon>
        <taxon>Pseudomonadota</taxon>
        <taxon>Alphaproteobacteria</taxon>
        <taxon>Hyphomicrobiales</taxon>
        <taxon>Rhizobiaceae</taxon>
        <taxon>Rhizobium/Agrobacterium group</taxon>
        <taxon>Rhizobium</taxon>
    </lineage>
</organism>
<dbReference type="EMBL" id="LNCD01000137">
    <property type="protein sequence ID" value="KWV42108.1"/>
    <property type="molecule type" value="Genomic_DNA"/>
</dbReference>
<evidence type="ECO:0000313" key="1">
    <source>
        <dbReference type="EMBL" id="KWV42108.1"/>
    </source>
</evidence>
<dbReference type="OrthoDB" id="7874425at2"/>
<comment type="caution">
    <text evidence="1">The sequence shown here is derived from an EMBL/GenBank/DDBJ whole genome shotgun (WGS) entry which is preliminary data.</text>
</comment>
<keyword evidence="2" id="KW-1185">Reference proteome</keyword>
<proteinExistence type="predicted"/>
<sequence length="81" mass="9034">MFEIHHLINLAEIYARSEAVEEKTVSNRVFGDSKKLTAMRSGGDITVGRFNAAVRWFSANWPEGVTWPDGIPRPECAKEAA</sequence>
<evidence type="ECO:0000313" key="2">
    <source>
        <dbReference type="Proteomes" id="UP000068164"/>
    </source>
</evidence>
<dbReference type="Proteomes" id="UP000068164">
    <property type="component" value="Unassembled WGS sequence"/>
</dbReference>
<reference evidence="1 2" key="1">
    <citation type="submission" date="2015-11" db="EMBL/GenBank/DDBJ databases">
        <title>Draft Genome Sequence of the Strain BR 10423 (Rhizobium sp.) isolated from nodules of Mimosa pudica.</title>
        <authorList>
            <person name="Barauna A.C."/>
            <person name="Zilli J.E."/>
            <person name="Simoes-Araujo J.L."/>
            <person name="Reis V.M."/>
            <person name="James E.K."/>
            <person name="Reis F.B.Jr."/>
            <person name="Rouws L.F."/>
            <person name="Passos S.R."/>
            <person name="Gois S.R."/>
        </authorList>
    </citation>
    <scope>NUCLEOTIDE SEQUENCE [LARGE SCALE GENOMIC DNA]</scope>
    <source>
        <strain evidence="1 2">BR10423</strain>
    </source>
</reference>
<accession>A0A109J4E0</accession>
<protein>
    <submittedName>
        <fullName evidence="1">Uncharacterized protein</fullName>
    </submittedName>
</protein>
<dbReference type="RefSeq" id="WP_062374725.1">
    <property type="nucleotide sequence ID" value="NZ_LNCD01000137.1"/>
</dbReference>
<gene>
    <name evidence="1" type="ORF">AS026_21090</name>
</gene>
<name>A0A109J4E0_9HYPH</name>
<dbReference type="AlphaFoldDB" id="A0A109J4E0"/>